<keyword evidence="3" id="KW-0966">Cell projection</keyword>
<comment type="caution">
    <text evidence="3">The sequence shown here is derived from an EMBL/GenBank/DDBJ whole genome shotgun (WGS) entry which is preliminary data.</text>
</comment>
<dbReference type="Pfam" id="PF01177">
    <property type="entry name" value="Asp_Glu_race"/>
    <property type="match status" value="1"/>
</dbReference>
<comment type="similarity">
    <text evidence="1">Belongs to the aspartate/glutamate racemases family.</text>
</comment>
<evidence type="ECO:0000313" key="3">
    <source>
        <dbReference type="EMBL" id="MDP9820349.1"/>
    </source>
</evidence>
<name>A0ABT9NJE5_9ACTN</name>
<sequence length="229" mass="24881">MQTIGLLGGMGWESSAHYYKLLNQGVEQRLGGLHSARSVMVSVDFAEVSALEAEERWDEVAAILADAAKRAEAGGSDFLVLCTTAFHRVAEQVADAVDIDVLHLGDVLAERIRERGLTSVALLGTAFTMGRKFFSDRLEANGVQVLVPPAEQHDTINRIIYDELVHGRVEDGSRKHVVQQIHDLWDAGAQSAILGCAELELLVHQHDVEVPLFGSTELHVAAALDRALA</sequence>
<evidence type="ECO:0000256" key="1">
    <source>
        <dbReference type="ARBA" id="ARBA00007847"/>
    </source>
</evidence>
<gene>
    <name evidence="3" type="ORF">J2S59_000158</name>
</gene>
<evidence type="ECO:0000313" key="4">
    <source>
        <dbReference type="Proteomes" id="UP001240447"/>
    </source>
</evidence>
<dbReference type="InterPro" id="IPR015942">
    <property type="entry name" value="Asp/Glu/hydantoin_racemase"/>
</dbReference>
<dbReference type="SUPFAM" id="SSF53681">
    <property type="entry name" value="Aspartate/glutamate racemase"/>
    <property type="match status" value="2"/>
</dbReference>
<proteinExistence type="inferred from homology"/>
<keyword evidence="2 3" id="KW-0413">Isomerase</keyword>
<dbReference type="InterPro" id="IPR001920">
    <property type="entry name" value="Asp/Glu_race"/>
</dbReference>
<dbReference type="Gene3D" id="3.40.50.1860">
    <property type="match status" value="2"/>
</dbReference>
<dbReference type="PANTHER" id="PTHR21198">
    <property type="entry name" value="GLUTAMATE RACEMASE"/>
    <property type="match status" value="1"/>
</dbReference>
<accession>A0ABT9NJE5</accession>
<dbReference type="PANTHER" id="PTHR21198:SF7">
    <property type="entry name" value="ASPARTATE-GLUTAMATE RACEMASE FAMILY"/>
    <property type="match status" value="1"/>
</dbReference>
<evidence type="ECO:0000256" key="2">
    <source>
        <dbReference type="ARBA" id="ARBA00023235"/>
    </source>
</evidence>
<dbReference type="EC" id="5.1.1.13" evidence="3"/>
<reference evidence="3 4" key="1">
    <citation type="submission" date="2023-07" db="EMBL/GenBank/DDBJ databases">
        <title>Sequencing the genomes of 1000 actinobacteria strains.</title>
        <authorList>
            <person name="Klenk H.-P."/>
        </authorList>
    </citation>
    <scope>NUCLEOTIDE SEQUENCE [LARGE SCALE GENOMIC DNA]</scope>
    <source>
        <strain evidence="3 4">GD13</strain>
    </source>
</reference>
<dbReference type="GO" id="GO:0047689">
    <property type="term" value="F:aspartate racemase activity"/>
    <property type="evidence" value="ECO:0007669"/>
    <property type="project" value="UniProtKB-EC"/>
</dbReference>
<keyword evidence="3" id="KW-0282">Flagellum</keyword>
<organism evidence="3 4">
    <name type="scientific">Nocardioides massiliensis</name>
    <dbReference type="NCBI Taxonomy" id="1325935"/>
    <lineage>
        <taxon>Bacteria</taxon>
        <taxon>Bacillati</taxon>
        <taxon>Actinomycetota</taxon>
        <taxon>Actinomycetes</taxon>
        <taxon>Propionibacteriales</taxon>
        <taxon>Nocardioidaceae</taxon>
        <taxon>Nocardioides</taxon>
    </lineage>
</organism>
<keyword evidence="4" id="KW-1185">Reference proteome</keyword>
<dbReference type="Proteomes" id="UP001240447">
    <property type="component" value="Unassembled WGS sequence"/>
</dbReference>
<dbReference type="InterPro" id="IPR004380">
    <property type="entry name" value="Asp_race"/>
</dbReference>
<dbReference type="EMBL" id="JAUSQM010000001">
    <property type="protein sequence ID" value="MDP9820349.1"/>
    <property type="molecule type" value="Genomic_DNA"/>
</dbReference>
<protein>
    <submittedName>
        <fullName evidence="3">Aspartate racemase</fullName>
        <ecNumber evidence="3">5.1.1.13</ecNumber>
    </submittedName>
</protein>
<dbReference type="NCBIfam" id="TIGR00035">
    <property type="entry name" value="asp_race"/>
    <property type="match status" value="1"/>
</dbReference>
<dbReference type="RefSeq" id="WP_068120547.1">
    <property type="nucleotide sequence ID" value="NZ_CCXJ01000285.1"/>
</dbReference>
<keyword evidence="3" id="KW-0969">Cilium</keyword>